<dbReference type="Proteomes" id="UP000268007">
    <property type="component" value="Unassembled WGS sequence"/>
</dbReference>
<comment type="caution">
    <text evidence="7">The sequence shown here is derived from an EMBL/GenBank/DDBJ whole genome shotgun (WGS) entry which is preliminary data.</text>
</comment>
<evidence type="ECO:0000313" key="8">
    <source>
        <dbReference type="Proteomes" id="UP000268007"/>
    </source>
</evidence>
<sequence length="1079" mass="120560">MHNSTKRTVIKLLFSMMRLTFMVIIFLLSLTCTLLAFSGNAQDMDKANISVNLKKARLGEVLDELEKLSGFSFTYPTRMANISPVSIQVKDQSLKEILQILAQANKLKFTRINQMISVSEVSAPATPGKISGKVLDEKGEPLPGATIKVTETGTAIQSNVDGTYQFSMPPGSYTIEVSYISYQAKRVTGVLVTEGKLTQLDIAMQPAKNSLNEVVVTSGYKKASVEGLYARQKNNAAFTDGISAEQIGRTPDKNIGESLKRISGVSTIDNKYVVVRGLGERYNGAMLNGQLMPSTELNRKQFSFDIIPSSLVDNVVVSKTITPDMSAEFGGGLVAVNTKAIPTENFLSVTVGESVNDHTTGKRFRSLKLEGQEYWGGLSDHRKLFGTFDWKNTGEILALGKFETRNNVNYLKNNSEFNNNWGLSEFNPAPSPNFQLAYGHLFPKAGEDGKIGIIASASYRNTLQTQDIQMSRDGFANDSTGTFTGKRYGFTTNIGALAGVGYTNSHTKISLQSMYLRTLDQQLILGQGAHGDNGYQAALYDITTQTTLFQHSLKGEYSPNKEGIRLNWNVSYTDLDRQKPDNHIVRVGITKDNPSLDQINTSGPVDGGFETDGGAGRWWNRTGEKNLGWNADLAVPLKLHLIPDLSNTFKTGYAGWYKDRFLYVFNTTTLSDVSDNPPLSRAFDNEHVTGITYSRFGDDFHRKAALHAGYVMLDQKIGKLRLVWGLRAEFYNLNKVNGVLDSLFVLINQGQGNKYQYDYSDLTNREKNMQFFPSANLTYGLTPKMNLRLAYSKSIIRPDLRELSFFKEYDFELGGTYEANDPIHSTTIHNYDFRYEWYPEPGDILSFSLFYKDLDYPMEIYNLGGNRQYTLRNNKSAKNKGIELELRKSFAFTGLPLIKHITLYSNFTALDASVVPMTVNFGALNKDNPLKITPIEVFGKTEHRPQAGASNYTYNGGFQYDDSGLSLNISYNYVSNRTYRLTDIYPQSLFERPINSLDGQLAFRILKKKAEVKFNVSNLLNASGIVYTNYYDGLQTPGGSFVDYPAPTTKQLLYDPKSDRLDYKASPGRTYSLAFTYNF</sequence>
<feature type="domain" description="TonB-dependent receptor plug" evidence="6">
    <location>
        <begin position="236"/>
        <end position="319"/>
    </location>
</feature>
<comment type="subcellular location">
    <subcellularLocation>
        <location evidence="1 4">Cell outer membrane</location>
    </subcellularLocation>
</comment>
<dbReference type="Gene3D" id="2.60.40.1120">
    <property type="entry name" value="Carboxypeptidase-like, regulatory domain"/>
    <property type="match status" value="1"/>
</dbReference>
<dbReference type="PANTHER" id="PTHR40980:SF4">
    <property type="entry name" value="TONB-DEPENDENT RECEPTOR-LIKE BETA-BARREL DOMAIN-CONTAINING PROTEIN"/>
    <property type="match status" value="1"/>
</dbReference>
<dbReference type="Gene3D" id="3.55.50.30">
    <property type="match status" value="1"/>
</dbReference>
<keyword evidence="7" id="KW-0675">Receptor</keyword>
<dbReference type="InterPro" id="IPR000531">
    <property type="entry name" value="Beta-barrel_TonB"/>
</dbReference>
<accession>A0A495J451</accession>
<dbReference type="InterPro" id="IPR012910">
    <property type="entry name" value="Plug_dom"/>
</dbReference>
<gene>
    <name evidence="7" type="ORF">BDD43_3579</name>
</gene>
<evidence type="ECO:0000259" key="5">
    <source>
        <dbReference type="Pfam" id="PF00593"/>
    </source>
</evidence>
<dbReference type="InterPro" id="IPR037066">
    <property type="entry name" value="Plug_dom_sf"/>
</dbReference>
<dbReference type="EMBL" id="RBKU01000001">
    <property type="protein sequence ID" value="RKR83372.1"/>
    <property type="molecule type" value="Genomic_DNA"/>
</dbReference>
<evidence type="ECO:0000259" key="6">
    <source>
        <dbReference type="Pfam" id="PF07715"/>
    </source>
</evidence>
<dbReference type="Gene3D" id="2.170.130.10">
    <property type="entry name" value="TonB-dependent receptor, plug domain"/>
    <property type="match status" value="1"/>
</dbReference>
<dbReference type="GO" id="GO:0009279">
    <property type="term" value="C:cell outer membrane"/>
    <property type="evidence" value="ECO:0007669"/>
    <property type="project" value="UniProtKB-SubCell"/>
</dbReference>
<dbReference type="Pfam" id="PF13715">
    <property type="entry name" value="CarbopepD_reg_2"/>
    <property type="match status" value="1"/>
</dbReference>
<dbReference type="SUPFAM" id="SSF56935">
    <property type="entry name" value="Porins"/>
    <property type="match status" value="1"/>
</dbReference>
<dbReference type="InterPro" id="IPR036942">
    <property type="entry name" value="Beta-barrel_TonB_sf"/>
</dbReference>
<keyword evidence="2 4" id="KW-0472">Membrane</keyword>
<proteinExistence type="inferred from homology"/>
<dbReference type="AlphaFoldDB" id="A0A495J451"/>
<keyword evidence="3" id="KW-0998">Cell outer membrane</keyword>
<evidence type="ECO:0000256" key="1">
    <source>
        <dbReference type="ARBA" id="ARBA00004442"/>
    </source>
</evidence>
<evidence type="ECO:0000256" key="4">
    <source>
        <dbReference type="RuleBase" id="RU003357"/>
    </source>
</evidence>
<dbReference type="Pfam" id="PF07715">
    <property type="entry name" value="Plug"/>
    <property type="match status" value="1"/>
</dbReference>
<dbReference type="OrthoDB" id="9768470at2"/>
<dbReference type="Gene3D" id="2.40.170.20">
    <property type="entry name" value="TonB-dependent receptor, beta-barrel domain"/>
    <property type="match status" value="1"/>
</dbReference>
<evidence type="ECO:0000313" key="7">
    <source>
        <dbReference type="EMBL" id="RKR83372.1"/>
    </source>
</evidence>
<feature type="domain" description="TonB-dependent receptor-like beta-barrel" evidence="5">
    <location>
        <begin position="541"/>
        <end position="1019"/>
    </location>
</feature>
<evidence type="ECO:0000256" key="2">
    <source>
        <dbReference type="ARBA" id="ARBA00023136"/>
    </source>
</evidence>
<dbReference type="Pfam" id="PF00593">
    <property type="entry name" value="TonB_dep_Rec_b-barrel"/>
    <property type="match status" value="1"/>
</dbReference>
<name>A0A495J451_9SPHI</name>
<keyword evidence="8" id="KW-1185">Reference proteome</keyword>
<evidence type="ECO:0000256" key="3">
    <source>
        <dbReference type="ARBA" id="ARBA00023237"/>
    </source>
</evidence>
<keyword evidence="4" id="KW-0798">TonB box</keyword>
<comment type="similarity">
    <text evidence="4">Belongs to the TonB-dependent receptor family.</text>
</comment>
<dbReference type="PANTHER" id="PTHR40980">
    <property type="entry name" value="PLUG DOMAIN-CONTAINING PROTEIN"/>
    <property type="match status" value="1"/>
</dbReference>
<reference evidence="7 8" key="1">
    <citation type="submission" date="2018-10" db="EMBL/GenBank/DDBJ databases">
        <title>Genomic Encyclopedia of Archaeal and Bacterial Type Strains, Phase II (KMG-II): from individual species to whole genera.</title>
        <authorList>
            <person name="Goeker M."/>
        </authorList>
    </citation>
    <scope>NUCLEOTIDE SEQUENCE [LARGE SCALE GENOMIC DNA]</scope>
    <source>
        <strain evidence="7 8">DSM 18602</strain>
    </source>
</reference>
<organism evidence="7 8">
    <name type="scientific">Mucilaginibacter gracilis</name>
    <dbReference type="NCBI Taxonomy" id="423350"/>
    <lineage>
        <taxon>Bacteria</taxon>
        <taxon>Pseudomonadati</taxon>
        <taxon>Bacteroidota</taxon>
        <taxon>Sphingobacteriia</taxon>
        <taxon>Sphingobacteriales</taxon>
        <taxon>Sphingobacteriaceae</taxon>
        <taxon>Mucilaginibacter</taxon>
    </lineage>
</organism>
<protein>
    <submittedName>
        <fullName evidence="7">Outer membrane receptor protein involved in Fe transport</fullName>
    </submittedName>
</protein>
<dbReference type="InterPro" id="IPR008969">
    <property type="entry name" value="CarboxyPept-like_regulatory"/>
</dbReference>
<dbReference type="SUPFAM" id="SSF49464">
    <property type="entry name" value="Carboxypeptidase regulatory domain-like"/>
    <property type="match status" value="1"/>
</dbReference>